<name>A0A6G0TDY6_APHGL</name>
<feature type="transmembrane region" description="Helical" evidence="1">
    <location>
        <begin position="129"/>
        <end position="159"/>
    </location>
</feature>
<evidence type="ECO:0000256" key="1">
    <source>
        <dbReference type="SAM" id="Phobius"/>
    </source>
</evidence>
<evidence type="ECO:0000313" key="3">
    <source>
        <dbReference type="Proteomes" id="UP000475862"/>
    </source>
</evidence>
<keyword evidence="1" id="KW-1133">Transmembrane helix</keyword>
<comment type="caution">
    <text evidence="2">The sequence shown here is derived from an EMBL/GenBank/DDBJ whole genome shotgun (WGS) entry which is preliminary data.</text>
</comment>
<dbReference type="AlphaFoldDB" id="A0A6G0TDY6"/>
<gene>
    <name evidence="2" type="ORF">AGLY_010511</name>
</gene>
<proteinExistence type="predicted"/>
<keyword evidence="3" id="KW-1185">Reference proteome</keyword>
<protein>
    <submittedName>
        <fullName evidence="2">Uncharacterized protein</fullName>
    </submittedName>
</protein>
<sequence length="203" mass="22705">MKIDTKLKSIYDILYRISITRTMVYLNKITSNDNIDVYIHVGHRTPCHHFYATHLRKLSQYINNTDYCALSILFTIISPPNILMILDTFNHVEIIKCTKLNPNISITTSHHCNFFECNIFTFGNASRTILIIAAFLYSLHASAFFIACSASALAFAWIANDSASPLSLSVSASASASIETLYYRNFSASAGLLMVASNSRSRL</sequence>
<keyword evidence="1" id="KW-0812">Transmembrane</keyword>
<evidence type="ECO:0000313" key="2">
    <source>
        <dbReference type="EMBL" id="KAE9531305.1"/>
    </source>
</evidence>
<organism evidence="2 3">
    <name type="scientific">Aphis glycines</name>
    <name type="common">Soybean aphid</name>
    <dbReference type="NCBI Taxonomy" id="307491"/>
    <lineage>
        <taxon>Eukaryota</taxon>
        <taxon>Metazoa</taxon>
        <taxon>Ecdysozoa</taxon>
        <taxon>Arthropoda</taxon>
        <taxon>Hexapoda</taxon>
        <taxon>Insecta</taxon>
        <taxon>Pterygota</taxon>
        <taxon>Neoptera</taxon>
        <taxon>Paraneoptera</taxon>
        <taxon>Hemiptera</taxon>
        <taxon>Sternorrhyncha</taxon>
        <taxon>Aphidomorpha</taxon>
        <taxon>Aphidoidea</taxon>
        <taxon>Aphididae</taxon>
        <taxon>Aphidini</taxon>
        <taxon>Aphis</taxon>
        <taxon>Aphis</taxon>
    </lineage>
</organism>
<dbReference type="EMBL" id="VYZN01000041">
    <property type="protein sequence ID" value="KAE9531305.1"/>
    <property type="molecule type" value="Genomic_DNA"/>
</dbReference>
<keyword evidence="1" id="KW-0472">Membrane</keyword>
<accession>A0A6G0TDY6</accession>
<dbReference type="Proteomes" id="UP000475862">
    <property type="component" value="Unassembled WGS sequence"/>
</dbReference>
<reference evidence="2 3" key="1">
    <citation type="submission" date="2019-08" db="EMBL/GenBank/DDBJ databases">
        <title>The genome of the soybean aphid Biotype 1, its phylome, world population structure and adaptation to the North American continent.</title>
        <authorList>
            <person name="Giordano R."/>
            <person name="Donthu R.K."/>
            <person name="Hernandez A.G."/>
            <person name="Wright C.L."/>
            <person name="Zimin A.V."/>
        </authorList>
    </citation>
    <scope>NUCLEOTIDE SEQUENCE [LARGE SCALE GENOMIC DNA]</scope>
    <source>
        <tissue evidence="2">Whole aphids</tissue>
    </source>
</reference>